<keyword evidence="1" id="KW-0378">Hydrolase</keyword>
<evidence type="ECO:0000313" key="2">
    <source>
        <dbReference type="Proteomes" id="UP000005459"/>
    </source>
</evidence>
<evidence type="ECO:0000313" key="1">
    <source>
        <dbReference type="EMBL" id="EGV15801.1"/>
    </source>
</evidence>
<keyword evidence="1" id="KW-0347">Helicase</keyword>
<feature type="non-terminal residue" evidence="1">
    <location>
        <position position="190"/>
    </location>
</feature>
<dbReference type="eggNOG" id="COG0553">
    <property type="taxonomic scope" value="Bacteria"/>
</dbReference>
<sequence length="190" mass="21411">MVRRMKSELKLRWDGSRRFAERVVKHLEVPYTEEERQAHRALQTYSALRLKQATSDGERMAAEFVLKLLKKRLFSSPAAFGITLEKHIASVGRRAAASTAAVARDIEDFSDDYADDEAYELETGEVVGSVSQALSPISAEEQALLRQLSAYAAKTSLRPDSKARTLIDWLKQTLRPGGQWNQARVIIFTE</sequence>
<reference evidence="1 2" key="1">
    <citation type="submission" date="2011-06" db="EMBL/GenBank/DDBJ databases">
        <title>The draft genome of Thiocapsa marina 5811.</title>
        <authorList>
            <consortium name="US DOE Joint Genome Institute (JGI-PGF)"/>
            <person name="Lucas S."/>
            <person name="Han J."/>
            <person name="Cheng J.-F."/>
            <person name="Goodwin L."/>
            <person name="Pitluck S."/>
            <person name="Peters L."/>
            <person name="Land M.L."/>
            <person name="Hauser L."/>
            <person name="Vogl K."/>
            <person name="Liu Z."/>
            <person name="Imhoff J."/>
            <person name="Thiel V."/>
            <person name="Frigaard N.-U."/>
            <person name="Bryant D."/>
            <person name="Woyke T.J."/>
        </authorList>
    </citation>
    <scope>NUCLEOTIDE SEQUENCE [LARGE SCALE GENOMIC DNA]</scope>
    <source>
        <strain evidence="1 2">5811</strain>
    </source>
</reference>
<keyword evidence="1" id="KW-0547">Nucleotide-binding</keyword>
<name>F9UJ16_9GAMM</name>
<dbReference type="AlphaFoldDB" id="F9UJ16"/>
<proteinExistence type="predicted"/>
<dbReference type="Proteomes" id="UP000005459">
    <property type="component" value="Unassembled WGS sequence"/>
</dbReference>
<keyword evidence="2" id="KW-1185">Reference proteome</keyword>
<protein>
    <submittedName>
        <fullName evidence="1">Putative helicase SNF2 family protein</fullName>
    </submittedName>
</protein>
<dbReference type="EMBL" id="AFWV01000055">
    <property type="protein sequence ID" value="EGV15801.1"/>
    <property type="molecule type" value="Genomic_DNA"/>
</dbReference>
<gene>
    <name evidence="1" type="ORF">ThimaDRAFT_4919</name>
</gene>
<organism evidence="1 2">
    <name type="scientific">Thiocapsa marina 5811</name>
    <dbReference type="NCBI Taxonomy" id="768671"/>
    <lineage>
        <taxon>Bacteria</taxon>
        <taxon>Pseudomonadati</taxon>
        <taxon>Pseudomonadota</taxon>
        <taxon>Gammaproteobacteria</taxon>
        <taxon>Chromatiales</taxon>
        <taxon>Chromatiaceae</taxon>
        <taxon>Thiocapsa</taxon>
    </lineage>
</organism>
<accession>F9UJ16</accession>
<keyword evidence="1" id="KW-0067">ATP-binding</keyword>
<dbReference type="GO" id="GO:0004386">
    <property type="term" value="F:helicase activity"/>
    <property type="evidence" value="ECO:0007669"/>
    <property type="project" value="UniProtKB-KW"/>
</dbReference>